<reference evidence="2" key="1">
    <citation type="journal article" date="2022" name="Mol. Ecol. Resour.">
        <title>The genomes of chicory, endive, great burdock and yacon provide insights into Asteraceae palaeo-polyploidization history and plant inulin production.</title>
        <authorList>
            <person name="Fan W."/>
            <person name="Wang S."/>
            <person name="Wang H."/>
            <person name="Wang A."/>
            <person name="Jiang F."/>
            <person name="Liu H."/>
            <person name="Zhao H."/>
            <person name="Xu D."/>
            <person name="Zhang Y."/>
        </authorList>
    </citation>
    <scope>NUCLEOTIDE SEQUENCE [LARGE SCALE GENOMIC DNA]</scope>
    <source>
        <strain evidence="2">cv. Punajuju</strain>
    </source>
</reference>
<evidence type="ECO:0000313" key="1">
    <source>
        <dbReference type="EMBL" id="KAI3721674.1"/>
    </source>
</evidence>
<gene>
    <name evidence="1" type="ORF">L2E82_32691</name>
</gene>
<name>A0ACB9BI74_CICIN</name>
<comment type="caution">
    <text evidence="1">The sequence shown here is derived from an EMBL/GenBank/DDBJ whole genome shotgun (WGS) entry which is preliminary data.</text>
</comment>
<accession>A0ACB9BI74</accession>
<dbReference type="Proteomes" id="UP001055811">
    <property type="component" value="Linkage Group LG06"/>
</dbReference>
<reference evidence="1 2" key="2">
    <citation type="journal article" date="2022" name="Mol. Ecol. Resour.">
        <title>The genomes of chicory, endive, great burdock and yacon provide insights into Asteraceae paleo-polyploidization history and plant inulin production.</title>
        <authorList>
            <person name="Fan W."/>
            <person name="Wang S."/>
            <person name="Wang H."/>
            <person name="Wang A."/>
            <person name="Jiang F."/>
            <person name="Liu H."/>
            <person name="Zhao H."/>
            <person name="Xu D."/>
            <person name="Zhang Y."/>
        </authorList>
    </citation>
    <scope>NUCLEOTIDE SEQUENCE [LARGE SCALE GENOMIC DNA]</scope>
    <source>
        <strain evidence="2">cv. Punajuju</strain>
        <tissue evidence="1">Leaves</tissue>
    </source>
</reference>
<evidence type="ECO:0000313" key="2">
    <source>
        <dbReference type="Proteomes" id="UP001055811"/>
    </source>
</evidence>
<protein>
    <submittedName>
        <fullName evidence="1">Uncharacterized protein</fullName>
    </submittedName>
</protein>
<keyword evidence="2" id="KW-1185">Reference proteome</keyword>
<organism evidence="1 2">
    <name type="scientific">Cichorium intybus</name>
    <name type="common">Chicory</name>
    <dbReference type="NCBI Taxonomy" id="13427"/>
    <lineage>
        <taxon>Eukaryota</taxon>
        <taxon>Viridiplantae</taxon>
        <taxon>Streptophyta</taxon>
        <taxon>Embryophyta</taxon>
        <taxon>Tracheophyta</taxon>
        <taxon>Spermatophyta</taxon>
        <taxon>Magnoliopsida</taxon>
        <taxon>eudicotyledons</taxon>
        <taxon>Gunneridae</taxon>
        <taxon>Pentapetalae</taxon>
        <taxon>asterids</taxon>
        <taxon>campanulids</taxon>
        <taxon>Asterales</taxon>
        <taxon>Asteraceae</taxon>
        <taxon>Cichorioideae</taxon>
        <taxon>Cichorieae</taxon>
        <taxon>Cichoriinae</taxon>
        <taxon>Cichorium</taxon>
    </lineage>
</organism>
<dbReference type="EMBL" id="CM042014">
    <property type="protein sequence ID" value="KAI3721674.1"/>
    <property type="molecule type" value="Genomic_DNA"/>
</dbReference>
<proteinExistence type="predicted"/>
<sequence>MYYLDFSSRKTEVTDVSRCVGDSVRETFGRCLDLYLCHRAADRGLPPRIISLRRDYLDITEQDYYTSLYSESQAQFNTYVEAGTLMNNYAHIFDLLTPLRQELRFI</sequence>